<dbReference type="AlphaFoldDB" id="A0A1P8KPF1"/>
<evidence type="ECO:0000313" key="2">
    <source>
        <dbReference type="Proteomes" id="UP000186074"/>
    </source>
</evidence>
<protein>
    <recommendedName>
        <fullName evidence="3">Capsular biosynthesis protein</fullName>
    </recommendedName>
</protein>
<dbReference type="CDD" id="cd16441">
    <property type="entry name" value="beta_Kdo_transferase_KpsS"/>
    <property type="match status" value="1"/>
</dbReference>
<dbReference type="InterPro" id="IPR007833">
    <property type="entry name" value="Capsule_polysaccharide_synth"/>
</dbReference>
<proteinExistence type="predicted"/>
<sequence>MKIKKIVGDVKNKNILLLQGPMGSFFNTLDEKFTKDKANTFRIGFNAADEFFANSKNYTGYKDTPKNWGKFISNYYDKHKIDKLFVFGDCRFYQSIAVNLARKINIEIFVFEEGYIRPNFITLEKHGVNAHSIQPKNREFYDNFKLDELLIKEINQAVKFKPTFNKMAKEAIIYYWLANLFYYRYPNYIHHRNFSLWDEFKSGCLNVFRKYIYKVKEKGLNEKFKTELSKKYYFVPLQTHGDFQIKTHSKYKTIHVFIEEVLNSFAKNAPKDKLLVFKHHPVDRGRQNHAKYIRNIAYTLGIKDRVIITWDVHLPTFLKNAIGTIVINSTVGLSSLYHKTPTICLGDAIYDIEGLISKDMSIDEFWENYKEVDVELFRKYRAYLIQTTQVNSNFYL</sequence>
<evidence type="ECO:0008006" key="3">
    <source>
        <dbReference type="Google" id="ProtNLM"/>
    </source>
</evidence>
<dbReference type="EMBL" id="CP019070">
    <property type="protein sequence ID" value="APW66484.1"/>
    <property type="molecule type" value="Genomic_DNA"/>
</dbReference>
<dbReference type="Proteomes" id="UP000186074">
    <property type="component" value="Chromosome"/>
</dbReference>
<dbReference type="KEGG" id="alp:LPB137_11815"/>
<dbReference type="Pfam" id="PF05159">
    <property type="entry name" value="Capsule_synth"/>
    <property type="match status" value="1"/>
</dbReference>
<keyword evidence="2" id="KW-1185">Reference proteome</keyword>
<organism evidence="1 2">
    <name type="scientific">Poseidonibacter parvus</name>
    <dbReference type="NCBI Taxonomy" id="1850254"/>
    <lineage>
        <taxon>Bacteria</taxon>
        <taxon>Pseudomonadati</taxon>
        <taxon>Campylobacterota</taxon>
        <taxon>Epsilonproteobacteria</taxon>
        <taxon>Campylobacterales</taxon>
        <taxon>Arcobacteraceae</taxon>
        <taxon>Poseidonibacter</taxon>
    </lineage>
</organism>
<accession>A0A1P8KPF1</accession>
<evidence type="ECO:0000313" key="1">
    <source>
        <dbReference type="EMBL" id="APW66484.1"/>
    </source>
</evidence>
<reference evidence="1 2" key="1">
    <citation type="submission" date="2017-01" db="EMBL/GenBank/DDBJ databases">
        <title>Genome sequencing of Arcobacter sp. LPB0137.</title>
        <authorList>
            <person name="Lee G.-W."/>
            <person name="Yi H."/>
        </authorList>
    </citation>
    <scope>NUCLEOTIDE SEQUENCE [LARGE SCALE GENOMIC DNA]</scope>
    <source>
        <strain evidence="1 2">LPB0137</strain>
    </source>
</reference>
<dbReference type="GO" id="GO:0015774">
    <property type="term" value="P:polysaccharide transport"/>
    <property type="evidence" value="ECO:0007669"/>
    <property type="project" value="InterPro"/>
</dbReference>
<dbReference type="GO" id="GO:0000271">
    <property type="term" value="P:polysaccharide biosynthetic process"/>
    <property type="evidence" value="ECO:0007669"/>
    <property type="project" value="InterPro"/>
</dbReference>
<dbReference type="STRING" id="1850254.LPB137_11815"/>
<dbReference type="RefSeq" id="WP_076088310.1">
    <property type="nucleotide sequence ID" value="NZ_CP019070.1"/>
</dbReference>
<name>A0A1P8KPF1_9BACT</name>
<dbReference type="OrthoDB" id="9794206at2"/>
<gene>
    <name evidence="1" type="ORF">LPB137_11815</name>
</gene>